<comment type="caution">
    <text evidence="2">The sequence shown here is derived from an EMBL/GenBank/DDBJ whole genome shotgun (WGS) entry which is preliminary data.</text>
</comment>
<gene>
    <name evidence="2" type="ORF">A2Y57_02685</name>
</gene>
<keyword evidence="1" id="KW-0812">Transmembrane</keyword>
<proteinExistence type="predicted"/>
<dbReference type="EMBL" id="MHCQ01000004">
    <property type="protein sequence ID" value="OGY25038.1"/>
    <property type="molecule type" value="Genomic_DNA"/>
</dbReference>
<reference evidence="2 3" key="1">
    <citation type="journal article" date="2016" name="Nat. Commun.">
        <title>Thousands of microbial genomes shed light on interconnected biogeochemical processes in an aquifer system.</title>
        <authorList>
            <person name="Anantharaman K."/>
            <person name="Brown C.T."/>
            <person name="Hug L.A."/>
            <person name="Sharon I."/>
            <person name="Castelle C.J."/>
            <person name="Probst A.J."/>
            <person name="Thomas B.C."/>
            <person name="Singh A."/>
            <person name="Wilkins M.J."/>
            <person name="Karaoz U."/>
            <person name="Brodie E.L."/>
            <person name="Williams K.H."/>
            <person name="Hubbard S.S."/>
            <person name="Banfield J.F."/>
        </authorList>
    </citation>
    <scope>NUCLEOTIDE SEQUENCE [LARGE SCALE GENOMIC DNA]</scope>
</reference>
<keyword evidence="1" id="KW-1133">Transmembrane helix</keyword>
<sequence length="200" mass="22003">MIAYPGFLARYSNYLQRPETKNYLNIGLTLALSIILILFALIPTGKTIVTLTQKLEVAKTTDSKLQTKLNHLQEAQNNYQGIKDSLTIILETLPDSPDLQTYLSNLEDLAKGNSVNLDSVQFSDIVLAEKIGTVSAALPKGTNVSFSFSISGAFQNIKNFISNLEGQNRVTELQEVNFAPKGKGDETSASFGKSIIYFFK</sequence>
<organism evidence="2 3">
    <name type="scientific">Candidatus Woykebacteria bacterium RBG_13_40_7b</name>
    <dbReference type="NCBI Taxonomy" id="1802594"/>
    <lineage>
        <taxon>Bacteria</taxon>
        <taxon>Candidatus Woykeibacteriota</taxon>
    </lineage>
</organism>
<dbReference type="Pfam" id="PF04350">
    <property type="entry name" value="PilO"/>
    <property type="match status" value="1"/>
</dbReference>
<evidence type="ECO:0000313" key="2">
    <source>
        <dbReference type="EMBL" id="OGY25038.1"/>
    </source>
</evidence>
<dbReference type="Gene3D" id="3.30.70.60">
    <property type="match status" value="1"/>
</dbReference>
<accession>A0A1G1WBG9</accession>
<dbReference type="InterPro" id="IPR007445">
    <property type="entry name" value="PilO"/>
</dbReference>
<keyword evidence="1" id="KW-0472">Membrane</keyword>
<protein>
    <submittedName>
        <fullName evidence="2">Uncharacterized protein</fullName>
    </submittedName>
</protein>
<dbReference type="Proteomes" id="UP000177103">
    <property type="component" value="Unassembled WGS sequence"/>
</dbReference>
<dbReference type="GO" id="GO:0043107">
    <property type="term" value="P:type IV pilus-dependent motility"/>
    <property type="evidence" value="ECO:0007669"/>
    <property type="project" value="InterPro"/>
</dbReference>
<name>A0A1G1WBG9_9BACT</name>
<feature type="transmembrane region" description="Helical" evidence="1">
    <location>
        <begin position="23"/>
        <end position="42"/>
    </location>
</feature>
<dbReference type="GO" id="GO:0043683">
    <property type="term" value="P:type IV pilus assembly"/>
    <property type="evidence" value="ECO:0007669"/>
    <property type="project" value="InterPro"/>
</dbReference>
<dbReference type="InterPro" id="IPR014717">
    <property type="entry name" value="Transl_elong_EF1B/ribsomal_bS6"/>
</dbReference>
<dbReference type="AlphaFoldDB" id="A0A1G1WBG9"/>
<evidence type="ECO:0000256" key="1">
    <source>
        <dbReference type="SAM" id="Phobius"/>
    </source>
</evidence>
<evidence type="ECO:0000313" key="3">
    <source>
        <dbReference type="Proteomes" id="UP000177103"/>
    </source>
</evidence>